<evidence type="ECO:0000313" key="2">
    <source>
        <dbReference type="EMBL" id="GFR62181.1"/>
    </source>
</evidence>
<accession>A0AAV4EPP3</accession>
<feature type="compositionally biased region" description="Acidic residues" evidence="1">
    <location>
        <begin position="27"/>
        <end position="49"/>
    </location>
</feature>
<dbReference type="EMBL" id="BMAT01010875">
    <property type="protein sequence ID" value="GFR62181.1"/>
    <property type="molecule type" value="Genomic_DNA"/>
</dbReference>
<gene>
    <name evidence="2" type="ORF">ElyMa_005448900</name>
</gene>
<name>A0AAV4EPP3_9GAST</name>
<organism evidence="2 3">
    <name type="scientific">Elysia marginata</name>
    <dbReference type="NCBI Taxonomy" id="1093978"/>
    <lineage>
        <taxon>Eukaryota</taxon>
        <taxon>Metazoa</taxon>
        <taxon>Spiralia</taxon>
        <taxon>Lophotrochozoa</taxon>
        <taxon>Mollusca</taxon>
        <taxon>Gastropoda</taxon>
        <taxon>Heterobranchia</taxon>
        <taxon>Euthyneura</taxon>
        <taxon>Panpulmonata</taxon>
        <taxon>Sacoglossa</taxon>
        <taxon>Placobranchoidea</taxon>
        <taxon>Plakobranchidae</taxon>
        <taxon>Elysia</taxon>
    </lineage>
</organism>
<reference evidence="2 3" key="1">
    <citation type="journal article" date="2021" name="Elife">
        <title>Chloroplast acquisition without the gene transfer in kleptoplastic sea slugs, Plakobranchus ocellatus.</title>
        <authorList>
            <person name="Maeda T."/>
            <person name="Takahashi S."/>
            <person name="Yoshida T."/>
            <person name="Shimamura S."/>
            <person name="Takaki Y."/>
            <person name="Nagai Y."/>
            <person name="Toyoda A."/>
            <person name="Suzuki Y."/>
            <person name="Arimoto A."/>
            <person name="Ishii H."/>
            <person name="Satoh N."/>
            <person name="Nishiyama T."/>
            <person name="Hasebe M."/>
            <person name="Maruyama T."/>
            <person name="Minagawa J."/>
            <person name="Obokata J."/>
            <person name="Shigenobu S."/>
        </authorList>
    </citation>
    <scope>NUCLEOTIDE SEQUENCE [LARGE SCALE GENOMIC DNA]</scope>
</reference>
<feature type="region of interest" description="Disordered" evidence="1">
    <location>
        <begin position="1"/>
        <end position="53"/>
    </location>
</feature>
<evidence type="ECO:0000313" key="3">
    <source>
        <dbReference type="Proteomes" id="UP000762676"/>
    </source>
</evidence>
<comment type="caution">
    <text evidence="2">The sequence shown here is derived from an EMBL/GenBank/DDBJ whole genome shotgun (WGS) entry which is preliminary data.</text>
</comment>
<protein>
    <submittedName>
        <fullName evidence="2">Uncharacterized protein</fullName>
    </submittedName>
</protein>
<sequence length="73" mass="8071">MEVSTVDTNRGGPWSLTAGGLTLNAIDDNDDDDDDDDVDDDDDDDDDDDNAFRRDSYDAVSKLCLSSMNFMNQ</sequence>
<proteinExistence type="predicted"/>
<evidence type="ECO:0000256" key="1">
    <source>
        <dbReference type="SAM" id="MobiDB-lite"/>
    </source>
</evidence>
<keyword evidence="3" id="KW-1185">Reference proteome</keyword>
<dbReference type="Proteomes" id="UP000762676">
    <property type="component" value="Unassembled WGS sequence"/>
</dbReference>
<dbReference type="AlphaFoldDB" id="A0AAV4EPP3"/>